<evidence type="ECO:0000313" key="2">
    <source>
        <dbReference type="Proteomes" id="UP000533476"/>
    </source>
</evidence>
<gene>
    <name evidence="1" type="ORF">HIJ39_15885</name>
</gene>
<organism evidence="1 2">
    <name type="scientific">Sulfobacillus harzensis</name>
    <dbReference type="NCBI Taxonomy" id="2729629"/>
    <lineage>
        <taxon>Bacteria</taxon>
        <taxon>Bacillati</taxon>
        <taxon>Bacillota</taxon>
        <taxon>Clostridia</taxon>
        <taxon>Eubacteriales</taxon>
        <taxon>Clostridiales Family XVII. Incertae Sedis</taxon>
        <taxon>Sulfobacillus</taxon>
    </lineage>
</organism>
<dbReference type="AlphaFoldDB" id="A0A7Y0L5S9"/>
<sequence length="179" mass="19238">MTERTRVPFRQSTLADMRFSPGDDTKPPLLTVTIGPKPEPRKETIPLHRVIDPQVKDDALRLLDAGLSVPTIVEKTGISRTTLYEWRKARHAAPASDAAKDGVPGEPGDAVDDGVHRLMGALDRVALGLDAKDAGSVAYRVYAGDALVGEVGVPQDAPVPTRWVVQTQAISMAPEEDTP</sequence>
<protein>
    <submittedName>
        <fullName evidence="1">Helix-turn-helix domain-containing protein</fullName>
    </submittedName>
</protein>
<dbReference type="Gene3D" id="1.10.10.60">
    <property type="entry name" value="Homeodomain-like"/>
    <property type="match status" value="1"/>
</dbReference>
<dbReference type="EMBL" id="JABBVZ010000067">
    <property type="protein sequence ID" value="NMP23819.1"/>
    <property type="molecule type" value="Genomic_DNA"/>
</dbReference>
<proteinExistence type="predicted"/>
<comment type="caution">
    <text evidence="1">The sequence shown here is derived from an EMBL/GenBank/DDBJ whole genome shotgun (WGS) entry which is preliminary data.</text>
</comment>
<dbReference type="Proteomes" id="UP000533476">
    <property type="component" value="Unassembled WGS sequence"/>
</dbReference>
<name>A0A7Y0L5S9_9FIRM</name>
<evidence type="ECO:0000313" key="1">
    <source>
        <dbReference type="EMBL" id="NMP23819.1"/>
    </source>
</evidence>
<dbReference type="Pfam" id="PF13384">
    <property type="entry name" value="HTH_23"/>
    <property type="match status" value="1"/>
</dbReference>
<dbReference type="RefSeq" id="WP_169101417.1">
    <property type="nucleotide sequence ID" value="NZ_JABBVZ010000067.1"/>
</dbReference>
<keyword evidence="2" id="KW-1185">Reference proteome</keyword>
<reference evidence="1 2" key="1">
    <citation type="submission" date="2020-04" db="EMBL/GenBank/DDBJ databases">
        <authorList>
            <person name="Zhang R."/>
            <person name="Schippers A."/>
        </authorList>
    </citation>
    <scope>NUCLEOTIDE SEQUENCE [LARGE SCALE GENOMIC DNA]</scope>
    <source>
        <strain evidence="1 2">DSM 109850</strain>
    </source>
</reference>
<accession>A0A7Y0L5S9</accession>